<evidence type="ECO:0000313" key="3">
    <source>
        <dbReference type="Proteomes" id="UP000472270"/>
    </source>
</evidence>
<feature type="compositionally biased region" description="Polar residues" evidence="1">
    <location>
        <begin position="7"/>
        <end position="18"/>
    </location>
</feature>
<evidence type="ECO:0000256" key="1">
    <source>
        <dbReference type="SAM" id="MobiDB-lite"/>
    </source>
</evidence>
<sequence>MSKMSGPPSNSRPASNAGSILLTQQENELLLNHLGKKCTVSSQTFA</sequence>
<name>A0A673FZC2_9TELE</name>
<dbReference type="AlphaFoldDB" id="A0A673FZC2"/>
<organism evidence="2 3">
    <name type="scientific">Sinocyclocheilus rhinocerous</name>
    <dbReference type="NCBI Taxonomy" id="307959"/>
    <lineage>
        <taxon>Eukaryota</taxon>
        <taxon>Metazoa</taxon>
        <taxon>Chordata</taxon>
        <taxon>Craniata</taxon>
        <taxon>Vertebrata</taxon>
        <taxon>Euteleostomi</taxon>
        <taxon>Actinopterygii</taxon>
        <taxon>Neopterygii</taxon>
        <taxon>Teleostei</taxon>
        <taxon>Ostariophysi</taxon>
        <taxon>Cypriniformes</taxon>
        <taxon>Cyprinidae</taxon>
        <taxon>Cyprininae</taxon>
        <taxon>Sinocyclocheilus</taxon>
    </lineage>
</organism>
<reference evidence="2" key="2">
    <citation type="submission" date="2025-09" db="UniProtKB">
        <authorList>
            <consortium name="Ensembl"/>
        </authorList>
    </citation>
    <scope>IDENTIFICATION</scope>
</reference>
<feature type="region of interest" description="Disordered" evidence="1">
    <location>
        <begin position="1"/>
        <end position="21"/>
    </location>
</feature>
<dbReference type="Proteomes" id="UP000472270">
    <property type="component" value="Unassembled WGS sequence"/>
</dbReference>
<proteinExistence type="predicted"/>
<protein>
    <submittedName>
        <fullName evidence="2">Uncharacterized protein</fullName>
    </submittedName>
</protein>
<accession>A0A673FZC2</accession>
<keyword evidence="3" id="KW-1185">Reference proteome</keyword>
<reference evidence="2" key="1">
    <citation type="submission" date="2025-08" db="UniProtKB">
        <authorList>
            <consortium name="Ensembl"/>
        </authorList>
    </citation>
    <scope>IDENTIFICATION</scope>
</reference>
<dbReference type="Ensembl" id="ENSSRHT00000005741.1">
    <property type="protein sequence ID" value="ENSSRHP00000005536.1"/>
    <property type="gene ID" value="ENSSRHG00000003497.1"/>
</dbReference>
<evidence type="ECO:0000313" key="2">
    <source>
        <dbReference type="Ensembl" id="ENSSRHP00000005536.1"/>
    </source>
</evidence>